<evidence type="ECO:0000313" key="1">
    <source>
        <dbReference type="EMBL" id="KAI9916634.1"/>
    </source>
</evidence>
<keyword evidence="2" id="KW-1185">Reference proteome</keyword>
<gene>
    <name evidence="1" type="ORF">PsorP6_016733</name>
</gene>
<dbReference type="EMBL" id="CM047581">
    <property type="protein sequence ID" value="KAI9916634.1"/>
    <property type="molecule type" value="Genomic_DNA"/>
</dbReference>
<sequence length="1155" mass="130134">MELMSSSEDEGDCHLPLSRSRHPSSPVSHDSLEDELLRPATWNNRLHNTVGTAIATRDNKPVISARAMLLNVVPSAKQPEMSTENAHEVEAAAASFDVSPTSKHEEKPMSNGERIARKYGLVAAAKLPPNEPAFATHATENEVASPVTKTQMDKTRKRLFWDAQTLSAATEEPTSSVAHISPLNNPDGFMSVKRRRQQRQQAAQKVSEDDMKRAREASFDDSNRKMQSVVQPPRHIIGSAIPEISDEADEWLSDSKIMELDDGNERVTIEKKPRVASYKQVSGQRNWTSSKKISRDETDDMDFSEDGTEPCMSEKWPRLDPPKINPGPMLLSSAEDENVKPFEVCANINSFLFDYQREGVKFLYSAYRRDTGVILGDDMGLGKTIQVIAFLSAILGKCGDHRDEQAWRTLLHHRRERYSNSGSSGDPEDSGFSFAGEVAPILIVVPASLLQNWEQELHTWMSCTTTILRGKRYNRDTMIDQIAKGEYEIVICSYDMLKMYVSRLHKIAWETVILDEMHCLKNPESLLTKAVKRIRCHRKLGLTGTLMQNNEKELHCLIDTIAPGAIGSWAEFSMYYGNDIKYGRKKSAVPEVLKRSRQKEKELRDKLQPYYLRREKQVNPTFQEVKKNDQVVFCDLTPLQMAAYERVMEMPEFQLLQRGDETCDCGRASKEKRKNCCYKTPMDIGDAPGLLYERFHDKEPCKNCPNCMGLPCVAMLLKLSNHLELLKVNPHDGSELQLHQAQFATAAFGDDLNAVGGVNQLTNFHKVCAISRKTCGKMIVLEKLLAVWKKRRERTLIFSRSTRMLDIILLFLISKAIKYSRLDGKTKVEERLQMVNDFNNPNSNMTVFLISTRAGGVGLNLQSATNVVIFDPSWNPAHDCQAQDRAYRIGQTKDVQVYRLITLGTIEEMIYVRQIYKQQLSDTTLKGANAPRYFEGVQGNPQERGELFGIANLICWKPGGVLKGIQDAYQRSRDGLLMQQNRVRYDAVSMTKLMKKSINRPSNVDHDEGEMIEVADELVSEVLIPRDAPQPVSPENCVDENSLSCEGDIALFKGATTFCHEEIVGEEESEPNGEQEICRLENDVVKDSDKPKAAASRSQSVENNTNDQPPLSSHPSPRKKPRSSILSRTKNATDSTNNPTTGPEVGKMLYVPAYL</sequence>
<dbReference type="Proteomes" id="UP001163321">
    <property type="component" value="Chromosome 2"/>
</dbReference>
<name>A0ACC0WD11_9STRA</name>
<organism evidence="1 2">
    <name type="scientific">Peronosclerospora sorghi</name>
    <dbReference type="NCBI Taxonomy" id="230839"/>
    <lineage>
        <taxon>Eukaryota</taxon>
        <taxon>Sar</taxon>
        <taxon>Stramenopiles</taxon>
        <taxon>Oomycota</taxon>
        <taxon>Peronosporomycetes</taxon>
        <taxon>Peronosporales</taxon>
        <taxon>Peronosporaceae</taxon>
        <taxon>Peronosclerospora</taxon>
    </lineage>
</organism>
<reference evidence="1 2" key="1">
    <citation type="journal article" date="2022" name="bioRxiv">
        <title>The genome of the oomycete Peronosclerospora sorghi, a cosmopolitan pathogen of maize and sorghum, is inflated with dispersed pseudogenes.</title>
        <authorList>
            <person name="Fletcher K."/>
            <person name="Martin F."/>
            <person name="Isakeit T."/>
            <person name="Cavanaugh K."/>
            <person name="Magill C."/>
            <person name="Michelmore R."/>
        </authorList>
    </citation>
    <scope>NUCLEOTIDE SEQUENCE [LARGE SCALE GENOMIC DNA]</scope>
    <source>
        <strain evidence="1">P6</strain>
    </source>
</reference>
<comment type="caution">
    <text evidence="1">The sequence shown here is derived from an EMBL/GenBank/DDBJ whole genome shotgun (WGS) entry which is preliminary data.</text>
</comment>
<protein>
    <submittedName>
        <fullName evidence="1">Uncharacterized protein</fullName>
    </submittedName>
</protein>
<proteinExistence type="predicted"/>
<accession>A0ACC0WD11</accession>
<evidence type="ECO:0000313" key="2">
    <source>
        <dbReference type="Proteomes" id="UP001163321"/>
    </source>
</evidence>